<dbReference type="PANTHER" id="PTHR43132:SF8">
    <property type="entry name" value="HTH-TYPE TRANSCRIPTIONAL REGULATOR KMTR"/>
    <property type="match status" value="1"/>
</dbReference>
<reference evidence="5 6" key="1">
    <citation type="submission" date="2022-07" db="EMBL/GenBank/DDBJ databases">
        <authorList>
            <person name="Phongsopitanun W."/>
            <person name="Tanasupawat S."/>
        </authorList>
    </citation>
    <scope>NUCLEOTIDE SEQUENCE [LARGE SCALE GENOMIC DNA]</scope>
    <source>
        <strain evidence="5 6">RCU-064</strain>
    </source>
</reference>
<feature type="domain" description="HTH arsR-type" evidence="4">
    <location>
        <begin position="233"/>
        <end position="305"/>
    </location>
</feature>
<keyword evidence="1" id="KW-0805">Transcription regulation</keyword>
<dbReference type="EMBL" id="JANIAA010000047">
    <property type="protein sequence ID" value="MCQ8194422.1"/>
    <property type="molecule type" value="Genomic_DNA"/>
</dbReference>
<evidence type="ECO:0000256" key="1">
    <source>
        <dbReference type="ARBA" id="ARBA00023015"/>
    </source>
</evidence>
<evidence type="ECO:0000313" key="6">
    <source>
        <dbReference type="Proteomes" id="UP001204746"/>
    </source>
</evidence>
<dbReference type="Proteomes" id="UP001204746">
    <property type="component" value="Unassembled WGS sequence"/>
</dbReference>
<organism evidence="5 6">
    <name type="scientific">Streptomyces rugosispiralis</name>
    <dbReference type="NCBI Taxonomy" id="2967341"/>
    <lineage>
        <taxon>Bacteria</taxon>
        <taxon>Bacillati</taxon>
        <taxon>Actinomycetota</taxon>
        <taxon>Actinomycetes</taxon>
        <taxon>Kitasatosporales</taxon>
        <taxon>Streptomycetaceae</taxon>
        <taxon>Streptomyces</taxon>
    </lineage>
</organism>
<sequence>MYRIILSVDDLTRIRIAERPLPIIETIFAFEALNAKNDIGFQDWRRRVRGQLIQLGPRADRIARLPRVAGDYAELLDHCINTGRSDVTLRDATVAPEVRHLLAAEDFSAIAVAPYWERIRAHLDAARELMRDVMWRDGVGALLNGLGPGIRWNAPALEISGVGAGELRPGGCGIVLAPSLFLQRAGHVVGVDPRDPQNAPFLVFPVRPRPEDLPGLLTAADLTRKDCRRAEPDRLAALVGRTRAAALRELREGCSNIELAERLGVTTAAVSQHTAILRAAGLILTERKRGQAVHTLTPLGRQLLRGGSVVAHPPLPTVRFTTRQPTSV</sequence>
<evidence type="ECO:0000313" key="5">
    <source>
        <dbReference type="EMBL" id="MCQ8194422.1"/>
    </source>
</evidence>
<comment type="caution">
    <text evidence="5">The sequence shown here is derived from an EMBL/GenBank/DDBJ whole genome shotgun (WGS) entry which is preliminary data.</text>
</comment>
<gene>
    <name evidence="5" type="ORF">NP777_40545</name>
</gene>
<evidence type="ECO:0000259" key="4">
    <source>
        <dbReference type="SMART" id="SM00418"/>
    </source>
</evidence>
<name>A0ABT1VAX4_9ACTN</name>
<dbReference type="InterPro" id="IPR051011">
    <property type="entry name" value="Metal_resp_trans_reg"/>
</dbReference>
<dbReference type="InterPro" id="IPR036388">
    <property type="entry name" value="WH-like_DNA-bd_sf"/>
</dbReference>
<evidence type="ECO:0000256" key="2">
    <source>
        <dbReference type="ARBA" id="ARBA00023125"/>
    </source>
</evidence>
<keyword evidence="3" id="KW-0804">Transcription</keyword>
<dbReference type="PANTHER" id="PTHR43132">
    <property type="entry name" value="ARSENICAL RESISTANCE OPERON REPRESSOR ARSR-RELATED"/>
    <property type="match status" value="1"/>
</dbReference>
<dbReference type="InterPro" id="IPR001845">
    <property type="entry name" value="HTH_ArsR_DNA-bd_dom"/>
</dbReference>
<keyword evidence="6" id="KW-1185">Reference proteome</keyword>
<keyword evidence="2" id="KW-0238">DNA-binding</keyword>
<dbReference type="InterPro" id="IPR036390">
    <property type="entry name" value="WH_DNA-bd_sf"/>
</dbReference>
<protein>
    <submittedName>
        <fullName evidence="5">Winged helix-turn-helix transcriptional regulator</fullName>
    </submittedName>
</protein>
<dbReference type="InterPro" id="IPR011991">
    <property type="entry name" value="ArsR-like_HTH"/>
</dbReference>
<dbReference type="CDD" id="cd00090">
    <property type="entry name" value="HTH_ARSR"/>
    <property type="match status" value="1"/>
</dbReference>
<accession>A0ABT1VAX4</accession>
<proteinExistence type="predicted"/>
<dbReference type="Gene3D" id="1.10.10.10">
    <property type="entry name" value="Winged helix-like DNA-binding domain superfamily/Winged helix DNA-binding domain"/>
    <property type="match status" value="1"/>
</dbReference>
<dbReference type="RefSeq" id="WP_256655193.1">
    <property type="nucleotide sequence ID" value="NZ_JANIAA010000047.1"/>
</dbReference>
<dbReference type="SUPFAM" id="SSF46785">
    <property type="entry name" value="Winged helix' DNA-binding domain"/>
    <property type="match status" value="1"/>
</dbReference>
<dbReference type="Pfam" id="PF13412">
    <property type="entry name" value="HTH_24"/>
    <property type="match status" value="1"/>
</dbReference>
<dbReference type="SMART" id="SM00418">
    <property type="entry name" value="HTH_ARSR"/>
    <property type="match status" value="1"/>
</dbReference>
<evidence type="ECO:0000256" key="3">
    <source>
        <dbReference type="ARBA" id="ARBA00023163"/>
    </source>
</evidence>